<protein>
    <submittedName>
        <fullName evidence="3">Basic leucine zipper transcription factor, ATF-like 3</fullName>
    </submittedName>
</protein>
<dbReference type="PROSITE" id="PS00036">
    <property type="entry name" value="BZIP_BASIC"/>
    <property type="match status" value="1"/>
</dbReference>
<dbReference type="SMART" id="SM00338">
    <property type="entry name" value="BRLZ"/>
    <property type="match status" value="1"/>
</dbReference>
<dbReference type="InterPro" id="IPR004827">
    <property type="entry name" value="bZIP"/>
</dbReference>
<feature type="compositionally biased region" description="Polar residues" evidence="1">
    <location>
        <begin position="11"/>
        <end position="25"/>
    </location>
</feature>
<reference evidence="4" key="1">
    <citation type="submission" date="2013-03" db="EMBL/GenBank/DDBJ databases">
        <authorList>
            <person name="Jeffery W."/>
            <person name="Warren W."/>
            <person name="Wilson R.K."/>
        </authorList>
    </citation>
    <scope>NUCLEOTIDE SEQUENCE</scope>
    <source>
        <strain evidence="4">female</strain>
    </source>
</reference>
<dbReference type="Ensembl" id="ENSAMXT00000044595.1">
    <property type="protein sequence ID" value="ENSAMXP00000027900.1"/>
    <property type="gene ID" value="ENSAMXG00000041692.1"/>
</dbReference>
<dbReference type="AlphaFoldDB" id="A0A3B1IE97"/>
<dbReference type="PANTHER" id="PTHR23351">
    <property type="entry name" value="FOS TRANSCRIPTION FACTOR-RELATED"/>
    <property type="match status" value="1"/>
</dbReference>
<dbReference type="InterPro" id="IPR046347">
    <property type="entry name" value="bZIP_sf"/>
</dbReference>
<dbReference type="Pfam" id="PF00170">
    <property type="entry name" value="bZIP_1"/>
    <property type="match status" value="1"/>
</dbReference>
<dbReference type="PRINTS" id="PR00042">
    <property type="entry name" value="LEUZIPPRFOS"/>
</dbReference>
<evidence type="ECO:0000313" key="3">
    <source>
        <dbReference type="Ensembl" id="ENSAMXP00000027900.1"/>
    </source>
</evidence>
<evidence type="ECO:0000313" key="4">
    <source>
        <dbReference type="Proteomes" id="UP000018467"/>
    </source>
</evidence>
<evidence type="ECO:0000256" key="1">
    <source>
        <dbReference type="SAM" id="MobiDB-lite"/>
    </source>
</evidence>
<name>A0A3B1IE97_ASTMX</name>
<reference evidence="4" key="2">
    <citation type="journal article" date="2014" name="Nat. Commun.">
        <title>The cavefish genome reveals candidate genes for eye loss.</title>
        <authorList>
            <person name="McGaugh S.E."/>
            <person name="Gross J.B."/>
            <person name="Aken B."/>
            <person name="Blin M."/>
            <person name="Borowsky R."/>
            <person name="Chalopin D."/>
            <person name="Hinaux H."/>
            <person name="Jeffery W.R."/>
            <person name="Keene A."/>
            <person name="Ma L."/>
            <person name="Minx P."/>
            <person name="Murphy D."/>
            <person name="O'Quin K.E."/>
            <person name="Retaux S."/>
            <person name="Rohner N."/>
            <person name="Searle S.M."/>
            <person name="Stahl B.A."/>
            <person name="Tabin C."/>
            <person name="Volff J.N."/>
            <person name="Yoshizawa M."/>
            <person name="Warren W.C."/>
        </authorList>
    </citation>
    <scope>NUCLEOTIDE SEQUENCE [LARGE SCALE GENOMIC DNA]</scope>
    <source>
        <strain evidence="4">female</strain>
    </source>
</reference>
<organism evidence="3 4">
    <name type="scientific">Astyanax mexicanus</name>
    <name type="common">Blind cave fish</name>
    <name type="synonym">Astyanax fasciatus mexicanus</name>
    <dbReference type="NCBI Taxonomy" id="7994"/>
    <lineage>
        <taxon>Eukaryota</taxon>
        <taxon>Metazoa</taxon>
        <taxon>Chordata</taxon>
        <taxon>Craniata</taxon>
        <taxon>Vertebrata</taxon>
        <taxon>Euteleostomi</taxon>
        <taxon>Actinopterygii</taxon>
        <taxon>Neopterygii</taxon>
        <taxon>Teleostei</taxon>
        <taxon>Ostariophysi</taxon>
        <taxon>Characiformes</taxon>
        <taxon>Characoidei</taxon>
        <taxon>Acestrorhamphidae</taxon>
        <taxon>Acestrorhamphinae</taxon>
        <taxon>Astyanax</taxon>
    </lineage>
</organism>
<dbReference type="GO" id="GO:0005634">
    <property type="term" value="C:nucleus"/>
    <property type="evidence" value="ECO:0007669"/>
    <property type="project" value="TreeGrafter"/>
</dbReference>
<proteinExistence type="predicted"/>
<reference evidence="3" key="4">
    <citation type="submission" date="2025-09" db="UniProtKB">
        <authorList>
            <consortium name="Ensembl"/>
        </authorList>
    </citation>
    <scope>IDENTIFICATION</scope>
</reference>
<feature type="region of interest" description="Disordered" evidence="1">
    <location>
        <begin position="11"/>
        <end position="56"/>
    </location>
</feature>
<dbReference type="Proteomes" id="UP000018467">
    <property type="component" value="Unassembled WGS sequence"/>
</dbReference>
<dbReference type="Bgee" id="ENSAMXG00000041692">
    <property type="expression patterns" value="Expressed in testis and 3 other cell types or tissues"/>
</dbReference>
<dbReference type="PANTHER" id="PTHR23351:SF13">
    <property type="entry name" value="BASIC LEUCINE ZIPPER TRANSCRIPTIONAL FACTOR ATF-LIKE 3"/>
    <property type="match status" value="1"/>
</dbReference>
<keyword evidence="4" id="KW-1185">Reference proteome</keyword>
<feature type="domain" description="BZIP" evidence="2">
    <location>
        <begin position="31"/>
        <end position="94"/>
    </location>
</feature>
<accession>A0A3B1IE97</accession>
<dbReference type="InParanoid" id="A0A3B1IE97"/>
<dbReference type="PROSITE" id="PS50217">
    <property type="entry name" value="BZIP"/>
    <property type="match status" value="1"/>
</dbReference>
<reference evidence="3" key="3">
    <citation type="submission" date="2025-08" db="UniProtKB">
        <authorList>
            <consortium name="Ensembl"/>
        </authorList>
    </citation>
    <scope>IDENTIFICATION</scope>
</reference>
<dbReference type="InterPro" id="IPR000837">
    <property type="entry name" value="AP-1"/>
</dbReference>
<dbReference type="SUPFAM" id="SSF57959">
    <property type="entry name" value="Leucine zipper domain"/>
    <property type="match status" value="1"/>
</dbReference>
<dbReference type="GeneTree" id="ENSGT00940000161120"/>
<dbReference type="GO" id="GO:0000978">
    <property type="term" value="F:RNA polymerase II cis-regulatory region sequence-specific DNA binding"/>
    <property type="evidence" value="ECO:0007669"/>
    <property type="project" value="TreeGrafter"/>
</dbReference>
<sequence>MESFCYSALPANNDTHRTPLSQSHCRSSDDDERRLKRREKNRVAAQRSRKRQTQRADELHEAYECLEQQNSLLKKEVQLLLEEQKCLSEALQSHEPLCPILNSSRHAIPSGLRLVGRSFKFSSGQRPQTHLHAV</sequence>
<dbReference type="STRING" id="7994.ENSAMXP00000027900"/>
<dbReference type="Gene3D" id="1.20.5.170">
    <property type="match status" value="1"/>
</dbReference>
<dbReference type="GO" id="GO:0000981">
    <property type="term" value="F:DNA-binding transcription factor activity, RNA polymerase II-specific"/>
    <property type="evidence" value="ECO:0007669"/>
    <property type="project" value="TreeGrafter"/>
</dbReference>
<evidence type="ECO:0000259" key="2">
    <source>
        <dbReference type="PROSITE" id="PS50217"/>
    </source>
</evidence>